<keyword evidence="4" id="KW-0808">Transferase</keyword>
<dbReference type="InterPro" id="IPR018934">
    <property type="entry name" value="RIO_dom"/>
</dbReference>
<dbReference type="Gene3D" id="3.30.200.20">
    <property type="entry name" value="Phosphorylase Kinase, domain 1"/>
    <property type="match status" value="1"/>
</dbReference>
<dbReference type="NCBIfam" id="NF011462">
    <property type="entry name" value="PRK14879.1-3"/>
    <property type="match status" value="1"/>
</dbReference>
<dbReference type="Pfam" id="PF01163">
    <property type="entry name" value="RIO1"/>
    <property type="match status" value="1"/>
</dbReference>
<dbReference type="PANTHER" id="PTHR12209">
    <property type="entry name" value="NON-SPECIFIC SERINE/THREONINE PROTEIN KINASE"/>
    <property type="match status" value="1"/>
</dbReference>
<dbReference type="FunFam" id="3.30.200.20:FF:000201">
    <property type="entry name" value="TP53-regulating kinase isoform X1"/>
    <property type="match status" value="1"/>
</dbReference>
<evidence type="ECO:0000256" key="3">
    <source>
        <dbReference type="ARBA" id="ARBA00022527"/>
    </source>
</evidence>
<evidence type="ECO:0000313" key="14">
    <source>
        <dbReference type="Proteomes" id="UP000288215"/>
    </source>
</evidence>
<dbReference type="EMBL" id="RXGA01000003">
    <property type="protein sequence ID" value="RWX73574.1"/>
    <property type="molecule type" value="Genomic_DNA"/>
</dbReference>
<dbReference type="Proteomes" id="UP000288215">
    <property type="component" value="Unassembled WGS sequence"/>
</dbReference>
<evidence type="ECO:0000259" key="12">
    <source>
        <dbReference type="PROSITE" id="PS50011"/>
    </source>
</evidence>
<dbReference type="PANTHER" id="PTHR12209:SF0">
    <property type="entry name" value="EKC_KEOPS COMPLEX SUBUNIT TP53RK"/>
    <property type="match status" value="1"/>
</dbReference>
<dbReference type="Gene3D" id="1.10.510.10">
    <property type="entry name" value="Transferase(Phosphotransferase) domain 1"/>
    <property type="match status" value="1"/>
</dbReference>
<dbReference type="GO" id="GO:0008033">
    <property type="term" value="P:tRNA processing"/>
    <property type="evidence" value="ECO:0007669"/>
    <property type="project" value="UniProtKB-KW"/>
</dbReference>
<comment type="caution">
    <text evidence="13">The sequence shown here is derived from an EMBL/GenBank/DDBJ whole genome shotgun (WGS) entry which is preliminary data.</text>
</comment>
<dbReference type="InterPro" id="IPR022495">
    <property type="entry name" value="Bud32"/>
</dbReference>
<evidence type="ECO:0000256" key="11">
    <source>
        <dbReference type="ARBA" id="ARBA00065170"/>
    </source>
</evidence>
<proteinExistence type="inferred from homology"/>
<organism evidence="13 14">
    <name type="scientific">Methanosuratincola subterraneus</name>
    <dbReference type="NCBI Taxonomy" id="2593994"/>
    <lineage>
        <taxon>Archaea</taxon>
        <taxon>Thermoproteota</taxon>
        <taxon>Methanosuratincolia</taxon>
        <taxon>Candidatus Methanomethylicales</taxon>
        <taxon>Candidatus Methanomethylicaceae</taxon>
        <taxon>Candidatus Methanosuratincola (ex Vanwonterghem et al. 2016)</taxon>
    </lineage>
</organism>
<comment type="subunit">
    <text evidence="11">Component of the KEOPS complex that consists of Kae1, Bud32, Cgi121 and Pcc1; the whole complex dimerizes.</text>
</comment>
<evidence type="ECO:0000313" key="13">
    <source>
        <dbReference type="EMBL" id="RWX73574.1"/>
    </source>
</evidence>
<dbReference type="PROSITE" id="PS50011">
    <property type="entry name" value="PROTEIN_KINASE_DOM"/>
    <property type="match status" value="1"/>
</dbReference>
<dbReference type="EC" id="2.7.11.1" evidence="2"/>
<dbReference type="GO" id="GO:0005829">
    <property type="term" value="C:cytosol"/>
    <property type="evidence" value="ECO:0007669"/>
    <property type="project" value="TreeGrafter"/>
</dbReference>
<dbReference type="GO" id="GO:0000408">
    <property type="term" value="C:EKC/KEOPS complex"/>
    <property type="evidence" value="ECO:0007669"/>
    <property type="project" value="UniProtKB-ARBA"/>
</dbReference>
<reference evidence="13 14" key="1">
    <citation type="submission" date="2018-12" db="EMBL/GenBank/DDBJ databases">
        <title>The complete genome of the methanogenic archaea of the candidate phylum Verstraetearchaeota, obtained from the metagenome of underground thermal water.</title>
        <authorList>
            <person name="Kadnikov V.V."/>
            <person name="Mardanov A.V."/>
            <person name="Beletsky A.V."/>
            <person name="Karnachuk O.V."/>
            <person name="Ravin N.V."/>
        </authorList>
    </citation>
    <scope>NUCLEOTIDE SEQUENCE [LARGE SCALE GENOMIC DNA]</scope>
    <source>
        <strain evidence="13">Ch88</strain>
    </source>
</reference>
<evidence type="ECO:0000256" key="4">
    <source>
        <dbReference type="ARBA" id="ARBA00022679"/>
    </source>
</evidence>
<sequence length="217" mass="24491">MAEMRLIKKGAEAELYLTDWMGLKAVLKRRIKKGYRNPDLDSYVRGSRTSNEAKLLSEARRLGVPTPVVYSVDKRNCEIVMSYIDAPPLKRFVDGMDPEGLALTFSRVGEMVGRLHRGGIVHGDLTTSNIIPYSGLLYLIDFGLGEHSSDIESRGVDIHLMRRALESSHHEVSSEAYLSFIEGYRGVMGDLSDPVLRRVDAIRRRGRYVDVNHRKEA</sequence>
<dbReference type="InterPro" id="IPR011009">
    <property type="entry name" value="Kinase-like_dom_sf"/>
</dbReference>
<evidence type="ECO:0000256" key="5">
    <source>
        <dbReference type="ARBA" id="ARBA00022694"/>
    </source>
</evidence>
<feature type="domain" description="Protein kinase" evidence="12">
    <location>
        <begin position="1"/>
        <end position="217"/>
    </location>
</feature>
<keyword evidence="8" id="KW-0067">ATP-binding</keyword>
<evidence type="ECO:0000256" key="8">
    <source>
        <dbReference type="ARBA" id="ARBA00022840"/>
    </source>
</evidence>
<keyword evidence="7 13" id="KW-0418">Kinase</keyword>
<dbReference type="AlphaFoldDB" id="A0A3S3TSB0"/>
<accession>A0A3S3TSB0</accession>
<dbReference type="GO" id="GO:0004674">
    <property type="term" value="F:protein serine/threonine kinase activity"/>
    <property type="evidence" value="ECO:0007669"/>
    <property type="project" value="UniProtKB-KW"/>
</dbReference>
<gene>
    <name evidence="13" type="ORF">Metus_1548</name>
</gene>
<dbReference type="NCBIfam" id="TIGR03724">
    <property type="entry name" value="arch_bud32"/>
    <property type="match status" value="1"/>
</dbReference>
<protein>
    <recommendedName>
        <fullName evidence="2">non-specific serine/threonine protein kinase</fullName>
        <ecNumber evidence="2">2.7.11.1</ecNumber>
    </recommendedName>
</protein>
<comment type="catalytic activity">
    <reaction evidence="9">
        <text>L-threonyl-[protein] + ATP = O-phospho-L-threonyl-[protein] + ADP + H(+)</text>
        <dbReference type="Rhea" id="RHEA:46608"/>
        <dbReference type="Rhea" id="RHEA-COMP:11060"/>
        <dbReference type="Rhea" id="RHEA-COMP:11605"/>
        <dbReference type="ChEBI" id="CHEBI:15378"/>
        <dbReference type="ChEBI" id="CHEBI:30013"/>
        <dbReference type="ChEBI" id="CHEBI:30616"/>
        <dbReference type="ChEBI" id="CHEBI:61977"/>
        <dbReference type="ChEBI" id="CHEBI:456216"/>
        <dbReference type="EC" id="2.7.11.1"/>
    </reaction>
</comment>
<dbReference type="SUPFAM" id="SSF56112">
    <property type="entry name" value="Protein kinase-like (PK-like)"/>
    <property type="match status" value="1"/>
</dbReference>
<evidence type="ECO:0000256" key="9">
    <source>
        <dbReference type="ARBA" id="ARBA00047899"/>
    </source>
</evidence>
<dbReference type="GO" id="GO:0005524">
    <property type="term" value="F:ATP binding"/>
    <property type="evidence" value="ECO:0007669"/>
    <property type="project" value="UniProtKB-KW"/>
</dbReference>
<dbReference type="InterPro" id="IPR000719">
    <property type="entry name" value="Prot_kinase_dom"/>
</dbReference>
<evidence type="ECO:0000256" key="1">
    <source>
        <dbReference type="ARBA" id="ARBA00010630"/>
    </source>
</evidence>
<evidence type="ECO:0000256" key="2">
    <source>
        <dbReference type="ARBA" id="ARBA00012513"/>
    </source>
</evidence>
<evidence type="ECO:0000256" key="6">
    <source>
        <dbReference type="ARBA" id="ARBA00022741"/>
    </source>
</evidence>
<dbReference type="NCBIfam" id="NF011463">
    <property type="entry name" value="PRK14879.1-4"/>
    <property type="match status" value="1"/>
</dbReference>
<keyword evidence="6" id="KW-0547">Nucleotide-binding</keyword>
<comment type="similarity">
    <text evidence="1">Belongs to the protein kinase superfamily. BUD32 family.</text>
</comment>
<evidence type="ECO:0000256" key="7">
    <source>
        <dbReference type="ARBA" id="ARBA00022777"/>
    </source>
</evidence>
<comment type="catalytic activity">
    <reaction evidence="10">
        <text>L-seryl-[protein] + ATP = O-phospho-L-seryl-[protein] + ADP + H(+)</text>
        <dbReference type="Rhea" id="RHEA:17989"/>
        <dbReference type="Rhea" id="RHEA-COMP:9863"/>
        <dbReference type="Rhea" id="RHEA-COMP:11604"/>
        <dbReference type="ChEBI" id="CHEBI:15378"/>
        <dbReference type="ChEBI" id="CHEBI:29999"/>
        <dbReference type="ChEBI" id="CHEBI:30616"/>
        <dbReference type="ChEBI" id="CHEBI:83421"/>
        <dbReference type="ChEBI" id="CHEBI:456216"/>
        <dbReference type="EC" id="2.7.11.1"/>
    </reaction>
</comment>
<evidence type="ECO:0000256" key="10">
    <source>
        <dbReference type="ARBA" id="ARBA00048679"/>
    </source>
</evidence>
<name>A0A3S3TSB0_METS7</name>
<keyword evidence="5" id="KW-0819">tRNA processing</keyword>
<keyword evidence="3" id="KW-0723">Serine/threonine-protein kinase</keyword>